<accession>A0ABD4ZS50</accession>
<evidence type="ECO:0000313" key="3">
    <source>
        <dbReference type="Proteomes" id="UP001241571"/>
    </source>
</evidence>
<protein>
    <submittedName>
        <fullName evidence="2">Uncharacterized protein</fullName>
    </submittedName>
</protein>
<feature type="region of interest" description="Disordered" evidence="1">
    <location>
        <begin position="1"/>
        <end position="32"/>
    </location>
</feature>
<feature type="compositionally biased region" description="Basic residues" evidence="1">
    <location>
        <begin position="1"/>
        <end position="11"/>
    </location>
</feature>
<evidence type="ECO:0000313" key="2">
    <source>
        <dbReference type="EMBL" id="MDL4935568.1"/>
    </source>
</evidence>
<dbReference type="EMBL" id="JASUBT010000004">
    <property type="protein sequence ID" value="MDL4935568.1"/>
    <property type="molecule type" value="Genomic_DNA"/>
</dbReference>
<sequence length="87" mass="9841">MTLKRITKTGTRRVTEQMMSNGEPSERDLEKNHYDCHSKNDFYILFNVSLEATAGEAMSTMSSQAVDEAGLESSRWVEIASYFAALR</sequence>
<name>A0ABD4ZS50_ENTGA</name>
<dbReference type="AlphaFoldDB" id="A0ABD4ZS50"/>
<dbReference type="Proteomes" id="UP001241571">
    <property type="component" value="Unassembled WGS sequence"/>
</dbReference>
<organism evidence="2 3">
    <name type="scientific">Enterococcus gallinarum</name>
    <dbReference type="NCBI Taxonomy" id="1353"/>
    <lineage>
        <taxon>Bacteria</taxon>
        <taxon>Bacillati</taxon>
        <taxon>Bacillota</taxon>
        <taxon>Bacilli</taxon>
        <taxon>Lactobacillales</taxon>
        <taxon>Enterococcaceae</taxon>
        <taxon>Enterococcus</taxon>
    </lineage>
</organism>
<evidence type="ECO:0000256" key="1">
    <source>
        <dbReference type="SAM" id="MobiDB-lite"/>
    </source>
</evidence>
<proteinExistence type="predicted"/>
<gene>
    <name evidence="2" type="ORF">QRX88_07580</name>
</gene>
<dbReference type="RefSeq" id="WP_245178453.1">
    <property type="nucleotide sequence ID" value="NZ_JAASJM010000007.1"/>
</dbReference>
<reference evidence="2 3" key="1">
    <citation type="submission" date="2023-06" db="EMBL/GenBank/DDBJ databases">
        <title>Acute promotion of culturable opportunistic pathogens and persistent increase of antibiotic resistance following antibiotic exposure in mouse gut microbiota.</title>
        <authorList>
            <person name="Li L."/>
            <person name="Wang B."/>
            <person name="Sun Y."/>
            <person name="Wang M."/>
            <person name="Xu H."/>
        </authorList>
    </citation>
    <scope>NUCLEOTIDE SEQUENCE [LARGE SCALE GENOMIC DNA]</scope>
    <source>
        <strain evidence="2 3">CRI2_2</strain>
    </source>
</reference>
<comment type="caution">
    <text evidence="2">The sequence shown here is derived from an EMBL/GenBank/DDBJ whole genome shotgun (WGS) entry which is preliminary data.</text>
</comment>